<keyword evidence="8" id="KW-0779">Telomere</keyword>
<comment type="function">
    <text evidence="13">Component of the EKC/KEOPS complex that is required for the formation of a threonylcarbamoyl group on adenosine at position 37 (t(6)A37) in tRNAs that read codons beginning with adenine. The complex is probably involved in the transfer of the threonylcarbamoyl moiety of threonylcarbamoyl-AMP (TC-AMP) to the N6 group of A37. GON7 likely plays a supporting role to the catalytic subunit KAE1 in the complex. The EKC/KEOPS complex also promotes both telomere uncapping and telomere elongation. The complex is required for efficient recruitment of transcriptional coactivators.</text>
</comment>
<feature type="region of interest" description="Disordered" evidence="14">
    <location>
        <begin position="1"/>
        <end position="38"/>
    </location>
</feature>
<evidence type="ECO:0000256" key="7">
    <source>
        <dbReference type="ARBA" id="ARBA00022694"/>
    </source>
</evidence>
<evidence type="ECO:0000313" key="16">
    <source>
        <dbReference type="Proteomes" id="UP000076632"/>
    </source>
</evidence>
<keyword evidence="12" id="KW-0539">Nucleus</keyword>
<dbReference type="GeneID" id="28900573"/>
<dbReference type="Proteomes" id="UP000076632">
    <property type="component" value="Unassembled WGS sequence"/>
</dbReference>
<dbReference type="InterPro" id="IPR014849">
    <property type="entry name" value="EKC/KEOPS_Gon7"/>
</dbReference>
<gene>
    <name evidence="15" type="ORF">L228DRAFT_270657</name>
</gene>
<evidence type="ECO:0000256" key="6">
    <source>
        <dbReference type="ARBA" id="ARBA00022454"/>
    </source>
</evidence>
<dbReference type="OMA" id="PFKVAHT"/>
<keyword evidence="16" id="KW-1185">Reference proteome</keyword>
<evidence type="ECO:0000256" key="8">
    <source>
        <dbReference type="ARBA" id="ARBA00022895"/>
    </source>
</evidence>
<sequence length="127" mass="13887">MSTISAEYTSPEGNKTLSIPLTAALPRSPSSTQEKISYLSDLRSSVPKLQDEVNAFLTQQMEEDNKRAATGAAGNKRKIDEAKEEENYGEESGGSTTSAEIDNDAKEGNYGEDTVYEMLSKPQCWNL</sequence>
<evidence type="ECO:0000256" key="14">
    <source>
        <dbReference type="SAM" id="MobiDB-lite"/>
    </source>
</evidence>
<accession>A0A165A2Y3</accession>
<comment type="subcellular location">
    <subcellularLocation>
        <location evidence="2">Chromosome</location>
        <location evidence="2">Telomere</location>
    </subcellularLocation>
    <subcellularLocation>
        <location evidence="1">Nucleus</location>
    </subcellularLocation>
</comment>
<dbReference type="OrthoDB" id="2288868at2759"/>
<evidence type="ECO:0000256" key="5">
    <source>
        <dbReference type="ARBA" id="ARBA00019746"/>
    </source>
</evidence>
<evidence type="ECO:0000256" key="9">
    <source>
        <dbReference type="ARBA" id="ARBA00023015"/>
    </source>
</evidence>
<evidence type="ECO:0000256" key="10">
    <source>
        <dbReference type="ARBA" id="ARBA00023159"/>
    </source>
</evidence>
<evidence type="ECO:0000256" key="12">
    <source>
        <dbReference type="ARBA" id="ARBA00023242"/>
    </source>
</evidence>
<comment type="similarity">
    <text evidence="3">Belongs to the GON7 family.</text>
</comment>
<keyword evidence="11" id="KW-0804">Transcription</keyword>
<evidence type="ECO:0000256" key="4">
    <source>
        <dbReference type="ARBA" id="ARBA00011534"/>
    </source>
</evidence>
<dbReference type="InParanoid" id="A0A165A2Y3"/>
<comment type="subunit">
    <text evidence="4">Component of the EKC/KEOPS complex composed of at least BUD32, CGI121, GON7, KAE1 and PCC1; the whole complex dimerizes.</text>
</comment>
<organism evidence="15 16">
    <name type="scientific">Xylona heveae (strain CBS 132557 / TC161)</name>
    <dbReference type="NCBI Taxonomy" id="1328760"/>
    <lineage>
        <taxon>Eukaryota</taxon>
        <taxon>Fungi</taxon>
        <taxon>Dikarya</taxon>
        <taxon>Ascomycota</taxon>
        <taxon>Pezizomycotina</taxon>
        <taxon>Xylonomycetes</taxon>
        <taxon>Xylonales</taxon>
        <taxon>Xylonaceae</taxon>
        <taxon>Xylona</taxon>
    </lineage>
</organism>
<dbReference type="GO" id="GO:0005634">
    <property type="term" value="C:nucleus"/>
    <property type="evidence" value="ECO:0007669"/>
    <property type="project" value="UniProtKB-SubCell"/>
</dbReference>
<reference evidence="15 16" key="1">
    <citation type="journal article" date="2016" name="Fungal Biol.">
        <title>The genome of Xylona heveae provides a window into fungal endophytism.</title>
        <authorList>
            <person name="Gazis R."/>
            <person name="Kuo A."/>
            <person name="Riley R."/>
            <person name="LaButti K."/>
            <person name="Lipzen A."/>
            <person name="Lin J."/>
            <person name="Amirebrahimi M."/>
            <person name="Hesse C.N."/>
            <person name="Spatafora J.W."/>
            <person name="Henrissat B."/>
            <person name="Hainaut M."/>
            <person name="Grigoriev I.V."/>
            <person name="Hibbett D.S."/>
        </authorList>
    </citation>
    <scope>NUCLEOTIDE SEQUENCE [LARGE SCALE GENOMIC DNA]</scope>
    <source>
        <strain evidence="15 16">TC161</strain>
    </source>
</reference>
<keyword evidence="10" id="KW-0010">Activator</keyword>
<dbReference type="EMBL" id="KV407464">
    <property type="protein sequence ID" value="KZF19881.1"/>
    <property type="molecule type" value="Genomic_DNA"/>
</dbReference>
<name>A0A165A2Y3_XYLHT</name>
<feature type="compositionally biased region" description="Polar residues" evidence="14">
    <location>
        <begin position="1"/>
        <end position="19"/>
    </location>
</feature>
<evidence type="ECO:0000256" key="13">
    <source>
        <dbReference type="ARBA" id="ARBA00025393"/>
    </source>
</evidence>
<dbReference type="GO" id="GO:0008033">
    <property type="term" value="P:tRNA processing"/>
    <property type="evidence" value="ECO:0007669"/>
    <property type="project" value="UniProtKB-KW"/>
</dbReference>
<keyword evidence="6" id="KW-0158">Chromosome</keyword>
<evidence type="ECO:0000256" key="2">
    <source>
        <dbReference type="ARBA" id="ARBA00004574"/>
    </source>
</evidence>
<dbReference type="Pfam" id="PF08738">
    <property type="entry name" value="Gon7"/>
    <property type="match status" value="1"/>
</dbReference>
<dbReference type="AlphaFoldDB" id="A0A165A2Y3"/>
<proteinExistence type="inferred from homology"/>
<evidence type="ECO:0000256" key="3">
    <source>
        <dbReference type="ARBA" id="ARBA00008529"/>
    </source>
</evidence>
<dbReference type="GO" id="GO:0000781">
    <property type="term" value="C:chromosome, telomeric region"/>
    <property type="evidence" value="ECO:0007669"/>
    <property type="project" value="UniProtKB-SubCell"/>
</dbReference>
<protein>
    <recommendedName>
        <fullName evidence="5">EKC/KEOPS complex subunit GON7</fullName>
    </recommendedName>
</protein>
<dbReference type="RefSeq" id="XP_018185436.1">
    <property type="nucleotide sequence ID" value="XM_018335436.1"/>
</dbReference>
<evidence type="ECO:0000313" key="15">
    <source>
        <dbReference type="EMBL" id="KZF19881.1"/>
    </source>
</evidence>
<keyword evidence="7" id="KW-0819">tRNA processing</keyword>
<evidence type="ECO:0000256" key="1">
    <source>
        <dbReference type="ARBA" id="ARBA00004123"/>
    </source>
</evidence>
<feature type="region of interest" description="Disordered" evidence="14">
    <location>
        <begin position="59"/>
        <end position="114"/>
    </location>
</feature>
<keyword evidence="9" id="KW-0805">Transcription regulation</keyword>
<evidence type="ECO:0000256" key="11">
    <source>
        <dbReference type="ARBA" id="ARBA00023163"/>
    </source>
</evidence>